<dbReference type="SUPFAM" id="SSF51445">
    <property type="entry name" value="(Trans)glycosidases"/>
    <property type="match status" value="1"/>
</dbReference>
<keyword evidence="2" id="KW-0378">Hydrolase</keyword>
<comment type="similarity">
    <text evidence="1">Belongs to the glycosyl hydrolase 25 family.</text>
</comment>
<dbReference type="PROSITE" id="PS51904">
    <property type="entry name" value="GLYCOSYL_HYDROL_F25_2"/>
    <property type="match status" value="1"/>
</dbReference>
<dbReference type="RefSeq" id="WP_082893427.1">
    <property type="nucleotide sequence ID" value="NZ_JACJIQ010000015.1"/>
</dbReference>
<dbReference type="SMART" id="SM00641">
    <property type="entry name" value="Glyco_25"/>
    <property type="match status" value="1"/>
</dbReference>
<evidence type="ECO:0000313" key="4">
    <source>
        <dbReference type="EMBL" id="MBA9078682.1"/>
    </source>
</evidence>
<dbReference type="GO" id="GO:0016998">
    <property type="term" value="P:cell wall macromolecule catabolic process"/>
    <property type="evidence" value="ECO:0007669"/>
    <property type="project" value="InterPro"/>
</dbReference>
<dbReference type="GO" id="GO:0009253">
    <property type="term" value="P:peptidoglycan catabolic process"/>
    <property type="evidence" value="ECO:0007669"/>
    <property type="project" value="InterPro"/>
</dbReference>
<keyword evidence="3" id="KW-0326">Glycosidase</keyword>
<reference evidence="4 5" key="1">
    <citation type="submission" date="2020-08" db="EMBL/GenBank/DDBJ databases">
        <title>Genomic Encyclopedia of Type Strains, Phase IV (KMG-IV): sequencing the most valuable type-strain genomes for metagenomic binning, comparative biology and taxonomic classification.</title>
        <authorList>
            <person name="Goeker M."/>
        </authorList>
    </citation>
    <scope>NUCLEOTIDE SEQUENCE [LARGE SCALE GENOMIC DNA]</scope>
    <source>
        <strain evidence="4 5">DSM 29854</strain>
    </source>
</reference>
<dbReference type="GO" id="GO:0003796">
    <property type="term" value="F:lysozyme activity"/>
    <property type="evidence" value="ECO:0007669"/>
    <property type="project" value="InterPro"/>
</dbReference>
<name>A0A839GIJ0_9BACT</name>
<keyword evidence="5" id="KW-1185">Reference proteome</keyword>
<dbReference type="Gene3D" id="3.20.20.80">
    <property type="entry name" value="Glycosidases"/>
    <property type="match status" value="1"/>
</dbReference>
<dbReference type="PANTHER" id="PTHR34135:SF2">
    <property type="entry name" value="LYSOZYME"/>
    <property type="match status" value="1"/>
</dbReference>
<comment type="caution">
    <text evidence="4">The sequence shown here is derived from an EMBL/GenBank/DDBJ whole genome shotgun (WGS) entry which is preliminary data.</text>
</comment>
<dbReference type="GO" id="GO:0016052">
    <property type="term" value="P:carbohydrate catabolic process"/>
    <property type="evidence" value="ECO:0007669"/>
    <property type="project" value="TreeGrafter"/>
</dbReference>
<dbReference type="InterPro" id="IPR002053">
    <property type="entry name" value="Glyco_hydro_25"/>
</dbReference>
<gene>
    <name evidence="4" type="ORF">FHS90_003412</name>
</gene>
<evidence type="ECO:0000313" key="5">
    <source>
        <dbReference type="Proteomes" id="UP000563094"/>
    </source>
</evidence>
<dbReference type="Pfam" id="PF01183">
    <property type="entry name" value="Glyco_hydro_25"/>
    <property type="match status" value="1"/>
</dbReference>
<sequence length="279" mass="32100">MAARSSSTSRTRKSTSKKKAAAEGSLWKPILAGIAAFLLLCLALEYYKEGGRLAFLKHKIDEATQTNTLTKFHPSGYEVAGLDISHHQPSVNWKQVKAQKIKFTFIKATEGITHQDRYFARHWKQAKQHDVLRGAYHFFLPSRDAEKQAKNFLDKVKLEAGDLPPVLDVEVTNHQSDEEIVAGVQLWLDLVEEEYDLKPIIYTNYAFYEKHLAGHFDDYPLWIAHYNPKKSHEIGNRNWVFWQHTSTGKLKGVRGNLDLNVFNGTMEDLYNMCYEPARF</sequence>
<dbReference type="InterPro" id="IPR018077">
    <property type="entry name" value="Glyco_hydro_fam25_subgr"/>
</dbReference>
<organism evidence="4 5">
    <name type="scientific">Rufibacter quisquiliarum</name>
    <dbReference type="NCBI Taxonomy" id="1549639"/>
    <lineage>
        <taxon>Bacteria</taxon>
        <taxon>Pseudomonadati</taxon>
        <taxon>Bacteroidota</taxon>
        <taxon>Cytophagia</taxon>
        <taxon>Cytophagales</taxon>
        <taxon>Hymenobacteraceae</taxon>
        <taxon>Rufibacter</taxon>
    </lineage>
</organism>
<evidence type="ECO:0000256" key="2">
    <source>
        <dbReference type="ARBA" id="ARBA00022801"/>
    </source>
</evidence>
<dbReference type="EMBL" id="JACJIQ010000015">
    <property type="protein sequence ID" value="MBA9078682.1"/>
    <property type="molecule type" value="Genomic_DNA"/>
</dbReference>
<evidence type="ECO:0000256" key="1">
    <source>
        <dbReference type="ARBA" id="ARBA00010646"/>
    </source>
</evidence>
<dbReference type="AlphaFoldDB" id="A0A839GIJ0"/>
<dbReference type="InterPro" id="IPR017853">
    <property type="entry name" value="GH"/>
</dbReference>
<evidence type="ECO:0000256" key="3">
    <source>
        <dbReference type="ARBA" id="ARBA00023295"/>
    </source>
</evidence>
<accession>A0A839GIJ0</accession>
<dbReference type="CDD" id="cd06524">
    <property type="entry name" value="GH25_YegX-like"/>
    <property type="match status" value="1"/>
</dbReference>
<proteinExistence type="inferred from homology"/>
<protein>
    <submittedName>
        <fullName evidence="4">Lysozyme</fullName>
    </submittedName>
</protein>
<dbReference type="PANTHER" id="PTHR34135">
    <property type="entry name" value="LYSOZYME"/>
    <property type="match status" value="1"/>
</dbReference>
<dbReference type="Proteomes" id="UP000563094">
    <property type="component" value="Unassembled WGS sequence"/>
</dbReference>